<dbReference type="Pfam" id="PF14539">
    <property type="entry name" value="DUF4442"/>
    <property type="match status" value="1"/>
</dbReference>
<organism evidence="1 2">
    <name type="scientific">Haloflavibacter putidus</name>
    <dbReference type="NCBI Taxonomy" id="2576776"/>
    <lineage>
        <taxon>Bacteria</taxon>
        <taxon>Pseudomonadati</taxon>
        <taxon>Bacteroidota</taxon>
        <taxon>Flavobacteriia</taxon>
        <taxon>Flavobacteriales</taxon>
        <taxon>Flavobacteriaceae</taxon>
        <taxon>Haloflavibacter</taxon>
    </lineage>
</organism>
<name>A0A507ZPE7_9FLAO</name>
<comment type="caution">
    <text evidence="1">The sequence shown here is derived from an EMBL/GenBank/DDBJ whole genome shotgun (WGS) entry which is preliminary data.</text>
</comment>
<dbReference type="Proteomes" id="UP000317169">
    <property type="component" value="Unassembled WGS sequence"/>
</dbReference>
<evidence type="ECO:0000313" key="2">
    <source>
        <dbReference type="Proteomes" id="UP000317169"/>
    </source>
</evidence>
<reference evidence="1 2" key="1">
    <citation type="submission" date="2019-06" db="EMBL/GenBank/DDBJ databases">
        <title>Flavibacter putida gen. nov., sp. nov., a novel marine bacterium of the family Flavobacteriaceae isolated from coastal seawater.</title>
        <authorList>
            <person name="Feng X."/>
        </authorList>
    </citation>
    <scope>NUCLEOTIDE SEQUENCE [LARGE SCALE GENOMIC DNA]</scope>
    <source>
        <strain evidence="1 2">PLHSN227</strain>
    </source>
</reference>
<sequence>MKTQLNPRKINTFLFFKLPSAFWCGVRVKEISTKHCKVGVKYSWFTKNPFKSLYFAVQAMAAELTTGSLVMQAIQETQASVSMLVVGQKASFFKKATGKVYFVCNKGSFIKECINKTVQNNEAQRFWLEVNGVDKQGDTVATFSFEWSVKLKSKN</sequence>
<dbReference type="RefSeq" id="WP_141421377.1">
    <property type="nucleotide sequence ID" value="NZ_VIAR01000004.1"/>
</dbReference>
<dbReference type="EMBL" id="VIAR01000004">
    <property type="protein sequence ID" value="TQD39430.1"/>
    <property type="molecule type" value="Genomic_DNA"/>
</dbReference>
<keyword evidence="2" id="KW-1185">Reference proteome</keyword>
<dbReference type="InterPro" id="IPR027961">
    <property type="entry name" value="DUF4442"/>
</dbReference>
<dbReference type="AlphaFoldDB" id="A0A507ZPE7"/>
<proteinExistence type="predicted"/>
<dbReference type="InterPro" id="IPR029069">
    <property type="entry name" value="HotDog_dom_sf"/>
</dbReference>
<evidence type="ECO:0000313" key="1">
    <source>
        <dbReference type="EMBL" id="TQD39430.1"/>
    </source>
</evidence>
<dbReference type="SUPFAM" id="SSF54637">
    <property type="entry name" value="Thioesterase/thiol ester dehydrase-isomerase"/>
    <property type="match status" value="1"/>
</dbReference>
<dbReference type="OrthoDB" id="9153186at2"/>
<gene>
    <name evidence="1" type="ORF">FKR84_05910</name>
</gene>
<dbReference type="Gene3D" id="3.10.129.10">
    <property type="entry name" value="Hotdog Thioesterase"/>
    <property type="match status" value="1"/>
</dbReference>
<protein>
    <submittedName>
        <fullName evidence="1">DUF4442 domain-containing protein</fullName>
    </submittedName>
</protein>
<accession>A0A507ZPE7</accession>